<accession>A0A4Y2UH29</accession>
<evidence type="ECO:0000313" key="1">
    <source>
        <dbReference type="EMBL" id="GBO12415.1"/>
    </source>
</evidence>
<sequence>MHMKTAADTDVTAKHCHNTNQMKPSYECCIVTMVTTRGSNVTRSFAKNSCEHAALMADTDVHGKTLSRTQQMVDECCIMTMVIQKSRILRENFAENNL</sequence>
<comment type="caution">
    <text evidence="1">The sequence shown here is derived from an EMBL/GenBank/DDBJ whole genome shotgun (WGS) entry which is preliminary data.</text>
</comment>
<evidence type="ECO:0000313" key="2">
    <source>
        <dbReference type="Proteomes" id="UP000499080"/>
    </source>
</evidence>
<proteinExistence type="predicted"/>
<dbReference type="AlphaFoldDB" id="A0A4Y2UH29"/>
<protein>
    <submittedName>
        <fullName evidence="1">Uncharacterized protein</fullName>
    </submittedName>
</protein>
<dbReference type="EMBL" id="BGPR01036964">
    <property type="protein sequence ID" value="GBO12415.1"/>
    <property type="molecule type" value="Genomic_DNA"/>
</dbReference>
<organism evidence="1 2">
    <name type="scientific">Araneus ventricosus</name>
    <name type="common">Orbweaver spider</name>
    <name type="synonym">Epeira ventricosa</name>
    <dbReference type="NCBI Taxonomy" id="182803"/>
    <lineage>
        <taxon>Eukaryota</taxon>
        <taxon>Metazoa</taxon>
        <taxon>Ecdysozoa</taxon>
        <taxon>Arthropoda</taxon>
        <taxon>Chelicerata</taxon>
        <taxon>Arachnida</taxon>
        <taxon>Araneae</taxon>
        <taxon>Araneomorphae</taxon>
        <taxon>Entelegynae</taxon>
        <taxon>Araneoidea</taxon>
        <taxon>Araneidae</taxon>
        <taxon>Araneus</taxon>
    </lineage>
</organism>
<gene>
    <name evidence="1" type="ORF">AVEN_84267_1</name>
</gene>
<keyword evidence="2" id="KW-1185">Reference proteome</keyword>
<dbReference type="Proteomes" id="UP000499080">
    <property type="component" value="Unassembled WGS sequence"/>
</dbReference>
<name>A0A4Y2UH29_ARAVE</name>
<reference evidence="1 2" key="1">
    <citation type="journal article" date="2019" name="Sci. Rep.">
        <title>Orb-weaving spider Araneus ventricosus genome elucidates the spidroin gene catalogue.</title>
        <authorList>
            <person name="Kono N."/>
            <person name="Nakamura H."/>
            <person name="Ohtoshi R."/>
            <person name="Moran D.A.P."/>
            <person name="Shinohara A."/>
            <person name="Yoshida Y."/>
            <person name="Fujiwara M."/>
            <person name="Mori M."/>
            <person name="Tomita M."/>
            <person name="Arakawa K."/>
        </authorList>
    </citation>
    <scope>NUCLEOTIDE SEQUENCE [LARGE SCALE GENOMIC DNA]</scope>
</reference>